<comment type="caution">
    <text evidence="3">The sequence shown here is derived from an EMBL/GenBank/DDBJ whole genome shotgun (WGS) entry which is preliminary data.</text>
</comment>
<reference evidence="3 4" key="1">
    <citation type="submission" date="2023-08" db="EMBL/GenBank/DDBJ databases">
        <title>Black Yeasts Isolated from many extreme environments.</title>
        <authorList>
            <person name="Coleine C."/>
            <person name="Stajich J.E."/>
            <person name="Selbmann L."/>
        </authorList>
    </citation>
    <scope>NUCLEOTIDE SEQUENCE [LARGE SCALE GENOMIC DNA]</scope>
    <source>
        <strain evidence="3 4">CCFEE 5885</strain>
    </source>
</reference>
<feature type="compositionally biased region" description="Polar residues" evidence="2">
    <location>
        <begin position="1"/>
        <end position="10"/>
    </location>
</feature>
<evidence type="ECO:0000256" key="1">
    <source>
        <dbReference type="SAM" id="Coils"/>
    </source>
</evidence>
<feature type="region of interest" description="Disordered" evidence="2">
    <location>
        <begin position="501"/>
        <end position="535"/>
    </location>
</feature>
<accession>A0ABR0JWK9</accession>
<evidence type="ECO:0000313" key="3">
    <source>
        <dbReference type="EMBL" id="KAK5077488.1"/>
    </source>
</evidence>
<name>A0ABR0JWK9_9EURO</name>
<organism evidence="3 4">
    <name type="scientific">Lithohypha guttulata</name>
    <dbReference type="NCBI Taxonomy" id="1690604"/>
    <lineage>
        <taxon>Eukaryota</taxon>
        <taxon>Fungi</taxon>
        <taxon>Dikarya</taxon>
        <taxon>Ascomycota</taxon>
        <taxon>Pezizomycotina</taxon>
        <taxon>Eurotiomycetes</taxon>
        <taxon>Chaetothyriomycetidae</taxon>
        <taxon>Chaetothyriales</taxon>
        <taxon>Trichomeriaceae</taxon>
        <taxon>Lithohypha</taxon>
    </lineage>
</organism>
<evidence type="ECO:0000256" key="2">
    <source>
        <dbReference type="SAM" id="MobiDB-lite"/>
    </source>
</evidence>
<keyword evidence="1" id="KW-0175">Coiled coil</keyword>
<feature type="coiled-coil region" evidence="1">
    <location>
        <begin position="55"/>
        <end position="220"/>
    </location>
</feature>
<evidence type="ECO:0000313" key="4">
    <source>
        <dbReference type="Proteomes" id="UP001345013"/>
    </source>
</evidence>
<feature type="region of interest" description="Disordered" evidence="2">
    <location>
        <begin position="1"/>
        <end position="20"/>
    </location>
</feature>
<keyword evidence="4" id="KW-1185">Reference proteome</keyword>
<protein>
    <submittedName>
        <fullName evidence="3">Uncharacterized protein</fullName>
    </submittedName>
</protein>
<proteinExistence type="predicted"/>
<dbReference type="EMBL" id="JAVRRG010000220">
    <property type="protein sequence ID" value="KAK5077488.1"/>
    <property type="molecule type" value="Genomic_DNA"/>
</dbReference>
<sequence>MAQASISHLGNPSAPGVGAVGTDPKAQSLLDFVHVVRNIANDKNFSEIETIFAELSSLKEKSRADAQRIEQLEAKLKEEEVNHINTKDQLEKQHDTYTRKLLNSYHGEVAEIKTEKNELDRKLSIANSDVKEKVEEATKLKRVNSELNKHIEDTIAKVDQVQKDLTQSQQEIAKLLGNITNKEETIQKQREDLSRQGTLIEEYGSEIKTLKKDLKALRVLSEKSAANLTAVRAFATPLRDDQLSQMPPLFNDLWTHCVTAVYSCFERDLHEAVLQNPTALDSLRPNERFEHQMPLALSNSVAAKVGRSTVAIAHISRLMVDHIFKPTCLANDDSDFRQELCYLALENPPKEAFTRALLVSLTDPEYQERYISTVVQLAHRQVKDIVDPDSAEKFRKQLQSIFKQAACIWRDLQSMKSHFEVDLDDQEGQPGPWKSLKLSGPDMAIKEEDVSVSDFAADPIGVKVFPRVFIVGPQGDVPVLPGKVIQTSQMAAMRREVADIQRHTGPWRRTTASLERRKTNPRRQNGDSFLDSHAG</sequence>
<dbReference type="Proteomes" id="UP001345013">
    <property type="component" value="Unassembled WGS sequence"/>
</dbReference>
<gene>
    <name evidence="3" type="ORF">LTR24_009615</name>
</gene>